<keyword evidence="2" id="KW-0472">Membrane</keyword>
<dbReference type="Proteomes" id="UP001177670">
    <property type="component" value="Unassembled WGS sequence"/>
</dbReference>
<keyword evidence="2" id="KW-0812">Transmembrane</keyword>
<accession>A0AA40KK95</accession>
<keyword evidence="2" id="KW-1133">Transmembrane helix</keyword>
<keyword evidence="4" id="KW-1185">Reference proteome</keyword>
<name>A0AA40KK95_9HYME</name>
<protein>
    <submittedName>
        <fullName evidence="3">Uncharacterized protein</fullName>
    </submittedName>
</protein>
<reference evidence="3" key="1">
    <citation type="submission" date="2021-10" db="EMBL/GenBank/DDBJ databases">
        <title>Melipona bicolor Genome sequencing and assembly.</title>
        <authorList>
            <person name="Araujo N.S."/>
            <person name="Arias M.C."/>
        </authorList>
    </citation>
    <scope>NUCLEOTIDE SEQUENCE</scope>
    <source>
        <strain evidence="3">USP_2M_L1-L4_2017</strain>
        <tissue evidence="3">Whole body</tissue>
    </source>
</reference>
<feature type="transmembrane region" description="Helical" evidence="2">
    <location>
        <begin position="167"/>
        <end position="188"/>
    </location>
</feature>
<organism evidence="3 4">
    <name type="scientific">Melipona bicolor</name>
    <dbReference type="NCBI Taxonomy" id="60889"/>
    <lineage>
        <taxon>Eukaryota</taxon>
        <taxon>Metazoa</taxon>
        <taxon>Ecdysozoa</taxon>
        <taxon>Arthropoda</taxon>
        <taxon>Hexapoda</taxon>
        <taxon>Insecta</taxon>
        <taxon>Pterygota</taxon>
        <taxon>Neoptera</taxon>
        <taxon>Endopterygota</taxon>
        <taxon>Hymenoptera</taxon>
        <taxon>Apocrita</taxon>
        <taxon>Aculeata</taxon>
        <taxon>Apoidea</taxon>
        <taxon>Anthophila</taxon>
        <taxon>Apidae</taxon>
        <taxon>Melipona</taxon>
    </lineage>
</organism>
<feature type="region of interest" description="Disordered" evidence="1">
    <location>
        <begin position="29"/>
        <end position="73"/>
    </location>
</feature>
<evidence type="ECO:0000256" key="2">
    <source>
        <dbReference type="SAM" id="Phobius"/>
    </source>
</evidence>
<evidence type="ECO:0000313" key="4">
    <source>
        <dbReference type="Proteomes" id="UP001177670"/>
    </source>
</evidence>
<evidence type="ECO:0000313" key="3">
    <source>
        <dbReference type="EMBL" id="KAK1123137.1"/>
    </source>
</evidence>
<evidence type="ECO:0000256" key="1">
    <source>
        <dbReference type="SAM" id="MobiDB-lite"/>
    </source>
</evidence>
<comment type="caution">
    <text evidence="3">The sequence shown here is derived from an EMBL/GenBank/DDBJ whole genome shotgun (WGS) entry which is preliminary data.</text>
</comment>
<dbReference type="AlphaFoldDB" id="A0AA40KK95"/>
<sequence length="198" mass="22916">MLNLAIGAEYECLTPNFVKLKREIVETDHDVSQDHKSHQNQSISPKPDIRNAESTNPKSSSHHKNTKTVKESPFVGRSNPLMYSDVFKQSPYVTSLLSTPSFEFQNNKRLLPYSDHLFTMSAGYKVTGDDFARPLKQAGTHRQPKFNQNAAKGTVINRLRMFMYFKILKICFNILYYNISIFCYTLSYKIHYIIKYIS</sequence>
<dbReference type="EMBL" id="JAHYIQ010000021">
    <property type="protein sequence ID" value="KAK1123137.1"/>
    <property type="molecule type" value="Genomic_DNA"/>
</dbReference>
<gene>
    <name evidence="3" type="ORF">K0M31_008770</name>
</gene>
<proteinExistence type="predicted"/>